<evidence type="ECO:0000313" key="1">
    <source>
        <dbReference type="EMBL" id="MCY1075732.1"/>
    </source>
</evidence>
<evidence type="ECO:0008006" key="3">
    <source>
        <dbReference type="Google" id="ProtNLM"/>
    </source>
</evidence>
<reference evidence="1 2" key="1">
    <citation type="submission" date="2022-11" db="EMBL/GenBank/DDBJ databases">
        <title>Minimal conservation of predation-associated metabolite biosynthetic gene clusters underscores biosynthetic potential of Myxococcota including descriptions for ten novel species: Archangium lansinium sp. nov., Myxococcus landrumus sp. nov., Nannocystis bai.</title>
        <authorList>
            <person name="Ahearne A."/>
            <person name="Stevens C."/>
            <person name="Phillips K."/>
        </authorList>
    </citation>
    <scope>NUCLEOTIDE SEQUENCE [LARGE SCALE GENOMIC DNA]</scope>
    <source>
        <strain evidence="1 2">MIWBW</strain>
    </source>
</reference>
<dbReference type="RefSeq" id="WP_267534648.1">
    <property type="nucleotide sequence ID" value="NZ_JAPNKA010000001.1"/>
</dbReference>
<name>A0ABT4A263_9BACT</name>
<keyword evidence="2" id="KW-1185">Reference proteome</keyword>
<sequence length="290" mass="30940">MASPASAQVSVFDITAPATITDPYQPFTVTYRLGGSSYMASANVYFYLATTSTTLTQRVQLGWTQIYLGSGTGLHYPPSGTLTYQFYPGNLPEAARAQFNAIMAACQPQTWYIQAEVDYTLPKGDDTLIGTPKQPDFYFTAGTLSPSTIQPGGTTSFSFDLFTRCPAAYPSTVGVFLADANHQLLSYIGGVSIGAGAGTFSLPPTSITFSPYIAPGPYNLVLIADVNEVIAESNEDNNGGAFALNIVPYALTAFERDESPLTPDVPVPAEAASMRNTPGFDRADGYVQKF</sequence>
<dbReference type="Gene3D" id="2.60.40.10">
    <property type="entry name" value="Immunoglobulins"/>
    <property type="match status" value="1"/>
</dbReference>
<dbReference type="EMBL" id="JAPNKA010000001">
    <property type="protein sequence ID" value="MCY1075732.1"/>
    <property type="molecule type" value="Genomic_DNA"/>
</dbReference>
<dbReference type="InterPro" id="IPR013783">
    <property type="entry name" value="Ig-like_fold"/>
</dbReference>
<evidence type="ECO:0000313" key="2">
    <source>
        <dbReference type="Proteomes" id="UP001207654"/>
    </source>
</evidence>
<proteinExistence type="predicted"/>
<comment type="caution">
    <text evidence="1">The sequence shown here is derived from an EMBL/GenBank/DDBJ whole genome shotgun (WGS) entry which is preliminary data.</text>
</comment>
<protein>
    <recommendedName>
        <fullName evidence="3">CARDB domain-containing protein</fullName>
    </recommendedName>
</protein>
<gene>
    <name evidence="1" type="ORF">OV287_14750</name>
</gene>
<dbReference type="Proteomes" id="UP001207654">
    <property type="component" value="Unassembled WGS sequence"/>
</dbReference>
<accession>A0ABT4A263</accession>
<organism evidence="1 2">
    <name type="scientific">Archangium lansingense</name>
    <dbReference type="NCBI Taxonomy" id="2995310"/>
    <lineage>
        <taxon>Bacteria</taxon>
        <taxon>Pseudomonadati</taxon>
        <taxon>Myxococcota</taxon>
        <taxon>Myxococcia</taxon>
        <taxon>Myxococcales</taxon>
        <taxon>Cystobacterineae</taxon>
        <taxon>Archangiaceae</taxon>
        <taxon>Archangium</taxon>
    </lineage>
</organism>